<comment type="caution">
    <text evidence="3">The sequence shown here is derived from an EMBL/GenBank/DDBJ whole genome shotgun (WGS) entry which is preliminary data.</text>
</comment>
<sequence>MSDDEDDYLSDKFLLAAAQPSTSTAPKTYSQLRQERERLARLKNEQNRKKSRKQLEEESREAGLSKSLFERAQEEGDSGTGNKALAMMKKMGFTPGQSLGQTDAHKTQPLASQQASVEASRAVGQTPDDEAPSSIPSGQTISRSGHLTAPLPLNEWTGRTGIGVRKRAASPSAAERVAKMAKMAEAHDQTSFRDRARQEYHERKAEGRLGPAQRTCASLDEKAGREFNVLSLNPHNPETFPEGLIELLEDQVLSKQLDQLRSQGSIEGRMRAKMQADALQPLQPSLELDDDTKVPRPTKKALPYSDEDLEECTAFLKLTATDRLSLVLDYLRDRYQYCFWCGTQYDGVEDLESNCPGRDEEDHD</sequence>
<name>A0A4V2MXT3_9APHY</name>
<protein>
    <recommendedName>
        <fullName evidence="2">G-patch domain-containing protein</fullName>
    </recommendedName>
</protein>
<dbReference type="EMBL" id="RWJN01000007">
    <property type="protein sequence ID" value="TCD71307.1"/>
    <property type="molecule type" value="Genomic_DNA"/>
</dbReference>
<accession>A0A4V2MXT3</accession>
<dbReference type="InterPro" id="IPR039249">
    <property type="entry name" value="GPATCH11"/>
</dbReference>
<dbReference type="STRING" id="92696.A0A4V2MXT3"/>
<feature type="region of interest" description="Disordered" evidence="1">
    <location>
        <begin position="40"/>
        <end position="193"/>
    </location>
</feature>
<proteinExistence type="predicted"/>
<dbReference type="Proteomes" id="UP000292702">
    <property type="component" value="Unassembled WGS sequence"/>
</dbReference>
<dbReference type="AlphaFoldDB" id="A0A4V2MXT3"/>
<dbReference type="Pfam" id="PF13821">
    <property type="entry name" value="DUF4187"/>
    <property type="match status" value="1"/>
</dbReference>
<keyword evidence="4" id="KW-1185">Reference proteome</keyword>
<dbReference type="PANTHER" id="PTHR21032:SF0">
    <property type="entry name" value="G PATCH DOMAIN-CONTAINING PROTEIN 11"/>
    <property type="match status" value="1"/>
</dbReference>
<dbReference type="PANTHER" id="PTHR21032">
    <property type="entry name" value="G PATCH DOMAIN-CONTAINING PROTEIN 11"/>
    <property type="match status" value="1"/>
</dbReference>
<feature type="domain" description="G-patch" evidence="2">
    <location>
        <begin position="80"/>
        <end position="128"/>
    </location>
</feature>
<evidence type="ECO:0000313" key="3">
    <source>
        <dbReference type="EMBL" id="TCD71307.1"/>
    </source>
</evidence>
<dbReference type="SMART" id="SM01173">
    <property type="entry name" value="DUF4187"/>
    <property type="match status" value="1"/>
</dbReference>
<feature type="compositionally biased region" description="Basic and acidic residues" evidence="1">
    <location>
        <begin position="40"/>
        <end position="74"/>
    </location>
</feature>
<gene>
    <name evidence="3" type="ORF">EIP91_011078</name>
</gene>
<organism evidence="3 4">
    <name type="scientific">Steccherinum ochraceum</name>
    <dbReference type="NCBI Taxonomy" id="92696"/>
    <lineage>
        <taxon>Eukaryota</taxon>
        <taxon>Fungi</taxon>
        <taxon>Dikarya</taxon>
        <taxon>Basidiomycota</taxon>
        <taxon>Agaricomycotina</taxon>
        <taxon>Agaricomycetes</taxon>
        <taxon>Polyporales</taxon>
        <taxon>Steccherinaceae</taxon>
        <taxon>Steccherinum</taxon>
    </lineage>
</organism>
<dbReference type="Pfam" id="PF01585">
    <property type="entry name" value="G-patch"/>
    <property type="match status" value="1"/>
</dbReference>
<evidence type="ECO:0000259" key="2">
    <source>
        <dbReference type="PROSITE" id="PS50174"/>
    </source>
</evidence>
<dbReference type="InterPro" id="IPR000467">
    <property type="entry name" value="G_patch_dom"/>
</dbReference>
<feature type="compositionally biased region" description="Basic and acidic residues" evidence="1">
    <location>
        <begin position="176"/>
        <end position="193"/>
    </location>
</feature>
<dbReference type="PROSITE" id="PS50174">
    <property type="entry name" value="G_PATCH"/>
    <property type="match status" value="1"/>
</dbReference>
<feature type="compositionally biased region" description="Polar residues" evidence="1">
    <location>
        <begin position="134"/>
        <end position="145"/>
    </location>
</feature>
<dbReference type="InterPro" id="IPR025239">
    <property type="entry name" value="DUF4187"/>
</dbReference>
<dbReference type="OrthoDB" id="786951at2759"/>
<reference evidence="3 4" key="1">
    <citation type="submission" date="2018-11" db="EMBL/GenBank/DDBJ databases">
        <title>Genome assembly of Steccherinum ochraceum LE-BIN_3174, the white-rot fungus of the Steccherinaceae family (The Residual Polyporoid clade, Polyporales, Basidiomycota).</title>
        <authorList>
            <person name="Fedorova T.V."/>
            <person name="Glazunova O.A."/>
            <person name="Landesman E.O."/>
            <person name="Moiseenko K.V."/>
            <person name="Psurtseva N.V."/>
            <person name="Savinova O.S."/>
            <person name="Shakhova N.V."/>
            <person name="Tyazhelova T.V."/>
            <person name="Vasina D.V."/>
        </authorList>
    </citation>
    <scope>NUCLEOTIDE SEQUENCE [LARGE SCALE GENOMIC DNA]</scope>
    <source>
        <strain evidence="3 4">LE-BIN_3174</strain>
    </source>
</reference>
<dbReference type="GO" id="GO:0000776">
    <property type="term" value="C:kinetochore"/>
    <property type="evidence" value="ECO:0007669"/>
    <property type="project" value="TreeGrafter"/>
</dbReference>
<dbReference type="GO" id="GO:0003676">
    <property type="term" value="F:nucleic acid binding"/>
    <property type="evidence" value="ECO:0007669"/>
    <property type="project" value="InterPro"/>
</dbReference>
<evidence type="ECO:0000256" key="1">
    <source>
        <dbReference type="SAM" id="MobiDB-lite"/>
    </source>
</evidence>
<evidence type="ECO:0000313" key="4">
    <source>
        <dbReference type="Proteomes" id="UP000292702"/>
    </source>
</evidence>